<comment type="caution">
    <text evidence="2">The sequence shown here is derived from an EMBL/GenBank/DDBJ whole genome shotgun (WGS) entry which is preliminary data.</text>
</comment>
<dbReference type="Proteomes" id="UP001500279">
    <property type="component" value="Unassembled WGS sequence"/>
</dbReference>
<feature type="chain" id="PRO_5046964686" evidence="1">
    <location>
        <begin position="27"/>
        <end position="521"/>
    </location>
</feature>
<keyword evidence="1" id="KW-0732">Signal</keyword>
<dbReference type="RefSeq" id="WP_231013069.1">
    <property type="nucleotide sequence ID" value="NZ_BAAAEW010000037.1"/>
</dbReference>
<evidence type="ECO:0000256" key="1">
    <source>
        <dbReference type="SAM" id="SignalP"/>
    </source>
</evidence>
<protein>
    <submittedName>
        <fullName evidence="2">Uncharacterized protein</fullName>
    </submittedName>
</protein>
<organism evidence="2 3">
    <name type="scientific">Ideonella azotifigens</name>
    <dbReference type="NCBI Taxonomy" id="513160"/>
    <lineage>
        <taxon>Bacteria</taxon>
        <taxon>Pseudomonadati</taxon>
        <taxon>Pseudomonadota</taxon>
        <taxon>Betaproteobacteria</taxon>
        <taxon>Burkholderiales</taxon>
        <taxon>Sphaerotilaceae</taxon>
        <taxon>Ideonella</taxon>
    </lineage>
</organism>
<evidence type="ECO:0000313" key="2">
    <source>
        <dbReference type="EMBL" id="GAA0763572.1"/>
    </source>
</evidence>
<proteinExistence type="predicted"/>
<sequence length="521" mass="54712">MLFSLHSRALGAAALLGAMAVGAAHAGAVSGTLLDDQGHAIDASLWPFVALYQCDVSGTEQDFCTAFANGGGVLDDGTWAIATDGLPAGKYQLVAGANDFSTKYTKHFKLEAEGTLQQALLLKPLQIAFAEFNPCTTLNNGWCDIGYQVTNHSTKDVKTQVWAQVTARTNMPTPDTQYSSGNGGYKPTVLTLAAGETRQVTQSVYVGTRDTGAYSIVSFFASPPGQPNQTTGFSQGVRLAQTPGGVESQLQGVAQQLVAQQPGRTAAAKARQGALQAGKAAAAKGTFIVGTLTAADTGVPLPVALSPRMNLWICLRETDEFCSQEPGEFVYLDETGKYQLNTTQVPAGRYQFEAQARGGYGIARSPAFNAPTSANQRIDLSLSLPPMAVANVSGCDTVTTEAGACTLSVDLANTTGAPLEMWTWVNVNAYMSGSPLGVAIFTAGTEQSMKPSLIKLDAGQTKTLQFPLALSKKLKSGAEGGLRLYMGRKSDPSYAEASVVIGNFFVTADGSLQRRAVKAQK</sequence>
<gene>
    <name evidence="2" type="ORF">GCM10009107_49060</name>
</gene>
<reference evidence="3" key="1">
    <citation type="journal article" date="2019" name="Int. J. Syst. Evol. Microbiol.">
        <title>The Global Catalogue of Microorganisms (GCM) 10K type strain sequencing project: providing services to taxonomists for standard genome sequencing and annotation.</title>
        <authorList>
            <consortium name="The Broad Institute Genomics Platform"/>
            <consortium name="The Broad Institute Genome Sequencing Center for Infectious Disease"/>
            <person name="Wu L."/>
            <person name="Ma J."/>
        </authorList>
    </citation>
    <scope>NUCLEOTIDE SEQUENCE [LARGE SCALE GENOMIC DNA]</scope>
    <source>
        <strain evidence="3">JCM 15503</strain>
    </source>
</reference>
<dbReference type="EMBL" id="BAAAEW010000037">
    <property type="protein sequence ID" value="GAA0763572.1"/>
    <property type="molecule type" value="Genomic_DNA"/>
</dbReference>
<name>A0ABP3VNU0_9BURK</name>
<keyword evidence="3" id="KW-1185">Reference proteome</keyword>
<accession>A0ABP3VNU0</accession>
<evidence type="ECO:0000313" key="3">
    <source>
        <dbReference type="Proteomes" id="UP001500279"/>
    </source>
</evidence>
<feature type="signal peptide" evidence="1">
    <location>
        <begin position="1"/>
        <end position="26"/>
    </location>
</feature>